<feature type="transmembrane region" description="Helical" evidence="8">
    <location>
        <begin position="491"/>
        <end position="510"/>
    </location>
</feature>
<evidence type="ECO:0000256" key="4">
    <source>
        <dbReference type="ARBA" id="ARBA00022729"/>
    </source>
</evidence>
<comment type="caution">
    <text evidence="9">The sequence shown here is derived from an EMBL/GenBank/DDBJ whole genome shotgun (WGS) entry which is preliminary data.</text>
</comment>
<dbReference type="Proteomes" id="UP000326759">
    <property type="component" value="Unassembled WGS sequence"/>
</dbReference>
<keyword evidence="6 8" id="KW-0472">Membrane</keyword>
<dbReference type="AlphaFoldDB" id="A0A5N5SLK6"/>
<keyword evidence="3 8" id="KW-0812">Transmembrane</keyword>
<feature type="transmembrane region" description="Helical" evidence="8">
    <location>
        <begin position="300"/>
        <end position="319"/>
    </location>
</feature>
<comment type="similarity">
    <text evidence="2 8">Belongs to the nonaspanin (TM9SF) (TC 9.A.2) family.</text>
</comment>
<evidence type="ECO:0000313" key="9">
    <source>
        <dbReference type="EMBL" id="KAB7494469.1"/>
    </source>
</evidence>
<comment type="subcellular location">
    <subcellularLocation>
        <location evidence="1">Cytoplasmic vesicle</location>
        <location evidence="1">Autophagosome membrane</location>
        <topology evidence="1">Multi-pass membrane protein</topology>
    </subcellularLocation>
</comment>
<sequence length="561" mass="64909">MNIILLYVNKVGPYFNPHETYHYYELPVCRPAMVEHKSLTLGEVLDGDRMAKSMYQIKFLEKANENVLCELTLSEEEVQYLKESIEENYYFEFVVDDIPVRDFIGHLEESGFLPHTHKVYLWTHNHFNFYYNQDKIIFVNTTKEHNPINLDTVDRFPLIIKPTYSVSWIPINVEFKYRDNLLQDNSFFPKSLEIHWLSVINSSVLVFLLLGFVIIILTRILKNDFARYNLDEKSLEDAEGDECGWKIIHTDVFRIPKHINLFSAILGVGSQFLAIACGIIGMALLGLFNVHRHGAVNSAAVFLYALTSVIAGFVSASYYRRMGGEQWVSNVNLTTVIFAGPFFFIWCVQNSVAWIYQSTQALPFTTITLLFFMWLFVGYPLTILGGIMGKHGKSAFNFPCRSKKIPREIPQIPWYRSPLAQCIVGGFLPFSAISVEMYYIFSTLWGREHYTLYGILCLVFFILLSVTACMSVTLTYFQLAVEDHRWWWQSVFNSGSTAFFVLLYCAFYYFNRSNMSGILQTIEFVGWSLLTAYVFFLALGTVSFLASFAFVKYIYRNIKMD</sequence>
<dbReference type="GO" id="GO:0072657">
    <property type="term" value="P:protein localization to membrane"/>
    <property type="evidence" value="ECO:0007669"/>
    <property type="project" value="TreeGrafter"/>
</dbReference>
<evidence type="ECO:0000256" key="6">
    <source>
        <dbReference type="ARBA" id="ARBA00023136"/>
    </source>
</evidence>
<reference evidence="9 10" key="1">
    <citation type="journal article" date="2019" name="PLoS Biol.">
        <title>Sex chromosomes control vertical transmission of feminizing Wolbachia symbionts in an isopod.</title>
        <authorList>
            <person name="Becking T."/>
            <person name="Chebbi M.A."/>
            <person name="Giraud I."/>
            <person name="Moumen B."/>
            <person name="Laverre T."/>
            <person name="Caubet Y."/>
            <person name="Peccoud J."/>
            <person name="Gilbert C."/>
            <person name="Cordaux R."/>
        </authorList>
    </citation>
    <scope>NUCLEOTIDE SEQUENCE [LARGE SCALE GENOMIC DNA]</scope>
    <source>
        <strain evidence="9">ANa2</strain>
        <tissue evidence="9">Whole body excluding digestive tract and cuticle</tissue>
    </source>
</reference>
<accession>A0A5N5SLK6</accession>
<evidence type="ECO:0000256" key="5">
    <source>
        <dbReference type="ARBA" id="ARBA00022989"/>
    </source>
</evidence>
<feature type="transmembrane region" description="Helical" evidence="8">
    <location>
        <begin position="419"/>
        <end position="441"/>
    </location>
</feature>
<feature type="transmembrane region" description="Helical" evidence="8">
    <location>
        <begin position="194"/>
        <end position="217"/>
    </location>
</feature>
<evidence type="ECO:0000256" key="8">
    <source>
        <dbReference type="RuleBase" id="RU363079"/>
    </source>
</evidence>
<keyword evidence="10" id="KW-1185">Reference proteome</keyword>
<dbReference type="Pfam" id="PF02990">
    <property type="entry name" value="EMP70"/>
    <property type="match status" value="1"/>
</dbReference>
<evidence type="ECO:0000256" key="7">
    <source>
        <dbReference type="ARBA" id="ARBA00037688"/>
    </source>
</evidence>
<feature type="transmembrane region" description="Helical" evidence="8">
    <location>
        <begin position="331"/>
        <end position="356"/>
    </location>
</feature>
<evidence type="ECO:0000256" key="3">
    <source>
        <dbReference type="ARBA" id="ARBA00022692"/>
    </source>
</evidence>
<keyword evidence="5 8" id="KW-1133">Transmembrane helix</keyword>
<evidence type="ECO:0000313" key="10">
    <source>
        <dbReference type="Proteomes" id="UP000326759"/>
    </source>
</evidence>
<organism evidence="9 10">
    <name type="scientific">Armadillidium nasatum</name>
    <dbReference type="NCBI Taxonomy" id="96803"/>
    <lineage>
        <taxon>Eukaryota</taxon>
        <taxon>Metazoa</taxon>
        <taxon>Ecdysozoa</taxon>
        <taxon>Arthropoda</taxon>
        <taxon>Crustacea</taxon>
        <taxon>Multicrustacea</taxon>
        <taxon>Malacostraca</taxon>
        <taxon>Eumalacostraca</taxon>
        <taxon>Peracarida</taxon>
        <taxon>Isopoda</taxon>
        <taxon>Oniscidea</taxon>
        <taxon>Crinocheta</taxon>
        <taxon>Armadillidiidae</taxon>
        <taxon>Armadillidium</taxon>
    </lineage>
</organism>
<dbReference type="OrthoDB" id="1666796at2759"/>
<dbReference type="PANTHER" id="PTHR10766">
    <property type="entry name" value="TRANSMEMBRANE 9 SUPERFAMILY PROTEIN"/>
    <property type="match status" value="1"/>
</dbReference>
<keyword evidence="4" id="KW-0732">Signal</keyword>
<dbReference type="GO" id="GO:0000421">
    <property type="term" value="C:autophagosome membrane"/>
    <property type="evidence" value="ECO:0007669"/>
    <property type="project" value="UniProtKB-SubCell"/>
</dbReference>
<comment type="function">
    <text evidence="7">Plays an essential role in autophagy.</text>
</comment>
<feature type="transmembrane region" description="Helical" evidence="8">
    <location>
        <begin position="261"/>
        <end position="288"/>
    </location>
</feature>
<dbReference type="PANTHER" id="PTHR10766:SF177">
    <property type="entry name" value="TRANSMEMBRANE 9 SUPERFAMILY MEMBER 1"/>
    <property type="match status" value="1"/>
</dbReference>
<evidence type="ECO:0000256" key="2">
    <source>
        <dbReference type="ARBA" id="ARBA00005227"/>
    </source>
</evidence>
<feature type="transmembrane region" description="Helical" evidence="8">
    <location>
        <begin position="362"/>
        <end position="384"/>
    </location>
</feature>
<evidence type="ECO:0000256" key="1">
    <source>
        <dbReference type="ARBA" id="ARBA00004542"/>
    </source>
</evidence>
<proteinExistence type="inferred from homology"/>
<gene>
    <name evidence="9" type="primary">TM9SF1</name>
    <name evidence="9" type="ORF">Anas_01676</name>
</gene>
<dbReference type="EMBL" id="SEYY01024004">
    <property type="protein sequence ID" value="KAB7494469.1"/>
    <property type="molecule type" value="Genomic_DNA"/>
</dbReference>
<feature type="transmembrane region" description="Helical" evidence="8">
    <location>
        <begin position="530"/>
        <end position="555"/>
    </location>
</feature>
<feature type="transmembrane region" description="Helical" evidence="8">
    <location>
        <begin position="453"/>
        <end position="479"/>
    </location>
</feature>
<dbReference type="InterPro" id="IPR004240">
    <property type="entry name" value="EMP70"/>
</dbReference>
<protein>
    <recommendedName>
        <fullName evidence="8">Transmembrane 9 superfamily member</fullName>
    </recommendedName>
</protein>
<name>A0A5N5SLK6_9CRUS</name>